<evidence type="ECO:0000256" key="3">
    <source>
        <dbReference type="ARBA" id="ARBA00022723"/>
    </source>
</evidence>
<dbReference type="GO" id="GO:0005829">
    <property type="term" value="C:cytosol"/>
    <property type="evidence" value="ECO:0007669"/>
    <property type="project" value="TreeGrafter"/>
</dbReference>
<evidence type="ECO:0000256" key="4">
    <source>
        <dbReference type="ARBA" id="ARBA00023002"/>
    </source>
</evidence>
<evidence type="ECO:0000313" key="8">
    <source>
        <dbReference type="Proteomes" id="UP000193224"/>
    </source>
</evidence>
<evidence type="ECO:0008006" key="9">
    <source>
        <dbReference type="Google" id="ProtNLM"/>
    </source>
</evidence>
<gene>
    <name evidence="7" type="ORF">ROA7745_03765</name>
</gene>
<protein>
    <recommendedName>
        <fullName evidence="9">Peroxidase</fullName>
    </recommendedName>
</protein>
<dbReference type="GO" id="GO:0020037">
    <property type="term" value="F:heme binding"/>
    <property type="evidence" value="ECO:0007669"/>
    <property type="project" value="InterPro"/>
</dbReference>
<dbReference type="SUPFAM" id="SSF54909">
    <property type="entry name" value="Dimeric alpha+beta barrel"/>
    <property type="match status" value="1"/>
</dbReference>
<dbReference type="OrthoDB" id="236246at2"/>
<organism evidence="7 8">
    <name type="scientific">Roseovarius aestuarii</name>
    <dbReference type="NCBI Taxonomy" id="475083"/>
    <lineage>
        <taxon>Bacteria</taxon>
        <taxon>Pseudomonadati</taxon>
        <taxon>Pseudomonadota</taxon>
        <taxon>Alphaproteobacteria</taxon>
        <taxon>Rhodobacterales</taxon>
        <taxon>Roseobacteraceae</taxon>
        <taxon>Roseovarius</taxon>
    </lineage>
</organism>
<evidence type="ECO:0000256" key="5">
    <source>
        <dbReference type="ARBA" id="ARBA00023004"/>
    </source>
</evidence>
<dbReference type="GO" id="GO:0046872">
    <property type="term" value="F:metal ion binding"/>
    <property type="evidence" value="ECO:0007669"/>
    <property type="project" value="UniProtKB-KW"/>
</dbReference>
<dbReference type="RefSeq" id="WP_085801828.1">
    <property type="nucleotide sequence ID" value="NZ_FWXB01000018.1"/>
</dbReference>
<dbReference type="InterPro" id="IPR006314">
    <property type="entry name" value="Dyp_peroxidase"/>
</dbReference>
<evidence type="ECO:0000256" key="2">
    <source>
        <dbReference type="ARBA" id="ARBA00022559"/>
    </source>
</evidence>
<feature type="region of interest" description="Disordered" evidence="6">
    <location>
        <begin position="219"/>
        <end position="242"/>
    </location>
</feature>
<comment type="cofactor">
    <cofactor evidence="1">
        <name>heme b</name>
        <dbReference type="ChEBI" id="CHEBI:60344"/>
    </cofactor>
</comment>
<keyword evidence="2" id="KW-0575">Peroxidase</keyword>
<dbReference type="EMBL" id="FWXB01000018">
    <property type="protein sequence ID" value="SMC13903.1"/>
    <property type="molecule type" value="Genomic_DNA"/>
</dbReference>
<accession>A0A1X7BWA6</accession>
<name>A0A1X7BWA6_9RHOB</name>
<evidence type="ECO:0000313" key="7">
    <source>
        <dbReference type="EMBL" id="SMC13903.1"/>
    </source>
</evidence>
<proteinExistence type="predicted"/>
<evidence type="ECO:0000256" key="1">
    <source>
        <dbReference type="ARBA" id="ARBA00001970"/>
    </source>
</evidence>
<evidence type="ECO:0000256" key="6">
    <source>
        <dbReference type="SAM" id="MobiDB-lite"/>
    </source>
</evidence>
<keyword evidence="5" id="KW-0408">Iron</keyword>
<keyword evidence="3" id="KW-0479">Metal-binding</keyword>
<dbReference type="AlphaFoldDB" id="A0A1X7BWA6"/>
<sequence length="501" mass="54595">MSTTPAIPTDQVSFEDMQGLIRFGHGALTEAEFLLCLVKDASAAGDWLKDAPVTSAATQDSPPDTALQVAFTSQGLAACGLPEEAMSGFAQPFLSGMTGEDSRSRRLGDTGANAPENWGWDAANAHVLIMLYARKGGLKAWKDAVLNAAFNAAFTEVQSFPTRPNEGFEPFGFRDGISEPKIDWKNAHPPSKHGREDYSNLISPGEVILGHRNEYNARSASPKLDATTPNSDVLADAPDKPGLRDLGRNGSYLVFRQLAQDVPGFWRYMDSATGGDPASREALAASMVGREMDGTPLIHNRRDIEGSPRQNDFTYEDDINGVSCPLGAHIRRANPRTGDHPHQLEGRIGWLLSTLGFRRRRDKLPGRHDLVASTRFHRLVRRGRVYGPKMTPEDALKKGGKPGERGLLFICLCVDLVRQFEFVQNAWMASPKFNGLTGEADPLIGGRAQMSGVASDGFSIQKADGIEERHPNLPQFVTVKGGGYFFLPGLRALQFIARHGS</sequence>
<dbReference type="Proteomes" id="UP000193224">
    <property type="component" value="Unassembled WGS sequence"/>
</dbReference>
<dbReference type="PROSITE" id="PS51404">
    <property type="entry name" value="DYP_PEROXIDASE"/>
    <property type="match status" value="1"/>
</dbReference>
<dbReference type="GO" id="GO:0004601">
    <property type="term" value="F:peroxidase activity"/>
    <property type="evidence" value="ECO:0007669"/>
    <property type="project" value="UniProtKB-KW"/>
</dbReference>
<keyword evidence="8" id="KW-1185">Reference proteome</keyword>
<dbReference type="InterPro" id="IPR011008">
    <property type="entry name" value="Dimeric_a/b-barrel"/>
</dbReference>
<reference evidence="7 8" key="1">
    <citation type="submission" date="2017-03" db="EMBL/GenBank/DDBJ databases">
        <authorList>
            <person name="Afonso C.L."/>
            <person name="Miller P.J."/>
            <person name="Scott M.A."/>
            <person name="Spackman E."/>
            <person name="Goraichik I."/>
            <person name="Dimitrov K.M."/>
            <person name="Suarez D.L."/>
            <person name="Swayne D.E."/>
        </authorList>
    </citation>
    <scope>NUCLEOTIDE SEQUENCE [LARGE SCALE GENOMIC DNA]</scope>
    <source>
        <strain evidence="7 8">CECT 7745</strain>
    </source>
</reference>
<dbReference type="PANTHER" id="PTHR30521:SF5">
    <property type="entry name" value="BLR4509 PROTEIN"/>
    <property type="match status" value="1"/>
</dbReference>
<keyword evidence="4" id="KW-0560">Oxidoreductase</keyword>
<dbReference type="PANTHER" id="PTHR30521">
    <property type="entry name" value="DEFERROCHELATASE/PEROXIDASE"/>
    <property type="match status" value="1"/>
</dbReference>